<keyword evidence="1" id="KW-0472">Membrane</keyword>
<accession>A0A542EA98</accession>
<keyword evidence="3" id="KW-1185">Reference proteome</keyword>
<keyword evidence="1" id="KW-1133">Transmembrane helix</keyword>
<reference evidence="2 3" key="1">
    <citation type="submission" date="2019-06" db="EMBL/GenBank/DDBJ databases">
        <title>Sequencing the genomes of 1000 actinobacteria strains.</title>
        <authorList>
            <person name="Klenk H.-P."/>
        </authorList>
    </citation>
    <scope>NUCLEOTIDE SEQUENCE [LARGE SCALE GENOMIC DNA]</scope>
    <source>
        <strain evidence="2 3">DSM 17305</strain>
    </source>
</reference>
<evidence type="ECO:0000313" key="3">
    <source>
        <dbReference type="Proteomes" id="UP000316298"/>
    </source>
</evidence>
<name>A0A542EA98_9ACTN</name>
<organism evidence="2 3">
    <name type="scientific">Kribbella jejuensis</name>
    <dbReference type="NCBI Taxonomy" id="236068"/>
    <lineage>
        <taxon>Bacteria</taxon>
        <taxon>Bacillati</taxon>
        <taxon>Actinomycetota</taxon>
        <taxon>Actinomycetes</taxon>
        <taxon>Propionibacteriales</taxon>
        <taxon>Kribbellaceae</taxon>
        <taxon>Kribbella</taxon>
    </lineage>
</organism>
<dbReference type="EMBL" id="VFMM01000002">
    <property type="protein sequence ID" value="TQJ12241.1"/>
    <property type="molecule type" value="Genomic_DNA"/>
</dbReference>
<dbReference type="RefSeq" id="WP_141859116.1">
    <property type="nucleotide sequence ID" value="NZ_BAAAKA010000005.1"/>
</dbReference>
<evidence type="ECO:0000256" key="1">
    <source>
        <dbReference type="SAM" id="Phobius"/>
    </source>
</evidence>
<gene>
    <name evidence="2" type="ORF">FB475_5176</name>
</gene>
<feature type="transmembrane region" description="Helical" evidence="1">
    <location>
        <begin position="12"/>
        <end position="32"/>
    </location>
</feature>
<comment type="caution">
    <text evidence="2">The sequence shown here is derived from an EMBL/GenBank/DDBJ whole genome shotgun (WGS) entry which is preliminary data.</text>
</comment>
<protein>
    <submittedName>
        <fullName evidence="2">Uncharacterized protein</fullName>
    </submittedName>
</protein>
<keyword evidence="1" id="KW-0812">Transmembrane</keyword>
<sequence length="190" mass="20387">MRRGIIAFDRIAGLLVAIVLIGAGAAALGWRYDLIPNAPDRIRIVGLTDLPSEPWWPWATAAGSVLLIVLGLTWLTRHLPHRRVGQLRLPGCDATGRLSADANAAVNAAAQIIAMAPGVRDGSGHVVLDRGQLVAELHCTLEPAADLTVVHVAAQQAAADLHRVLGREDLYHRIELRVARTDRTPTPRVG</sequence>
<dbReference type="AlphaFoldDB" id="A0A542EA98"/>
<evidence type="ECO:0000313" key="2">
    <source>
        <dbReference type="EMBL" id="TQJ12241.1"/>
    </source>
</evidence>
<dbReference type="OrthoDB" id="3827523at2"/>
<dbReference type="Proteomes" id="UP000316298">
    <property type="component" value="Unassembled WGS sequence"/>
</dbReference>
<proteinExistence type="predicted"/>
<feature type="transmembrane region" description="Helical" evidence="1">
    <location>
        <begin position="55"/>
        <end position="75"/>
    </location>
</feature>